<keyword evidence="5" id="KW-1185">Reference proteome</keyword>
<evidence type="ECO:0000256" key="3">
    <source>
        <dbReference type="ARBA" id="ARBA00023180"/>
    </source>
</evidence>
<dbReference type="AlphaFoldDB" id="A0AAW0JVP4"/>
<sequence>MKIVCDVLDVIVEMDRILRRGGYTVQDNMEIINKLSPILHSLHWSLTLYKDQFLVGKKGFWRPTVGETKS</sequence>
<protein>
    <submittedName>
        <fullName evidence="4">Methyltransferase pmt23</fullName>
    </submittedName>
</protein>
<dbReference type="EMBL" id="PKMF04000451">
    <property type="protein sequence ID" value="KAK7831107.1"/>
    <property type="molecule type" value="Genomic_DNA"/>
</dbReference>
<evidence type="ECO:0000256" key="1">
    <source>
        <dbReference type="ARBA" id="ARBA00022603"/>
    </source>
</evidence>
<evidence type="ECO:0000256" key="2">
    <source>
        <dbReference type="ARBA" id="ARBA00022679"/>
    </source>
</evidence>
<reference evidence="4 5" key="1">
    <citation type="journal article" date="2018" name="Sci. Data">
        <title>The draft genome sequence of cork oak.</title>
        <authorList>
            <person name="Ramos A.M."/>
            <person name="Usie A."/>
            <person name="Barbosa P."/>
            <person name="Barros P.M."/>
            <person name="Capote T."/>
            <person name="Chaves I."/>
            <person name="Simoes F."/>
            <person name="Abreu I."/>
            <person name="Carrasquinho I."/>
            <person name="Faro C."/>
            <person name="Guimaraes J.B."/>
            <person name="Mendonca D."/>
            <person name="Nobrega F."/>
            <person name="Rodrigues L."/>
            <person name="Saibo N.J.M."/>
            <person name="Varela M.C."/>
            <person name="Egas C."/>
            <person name="Matos J."/>
            <person name="Miguel C.M."/>
            <person name="Oliveira M.M."/>
            <person name="Ricardo C.P."/>
            <person name="Goncalves S."/>
        </authorList>
    </citation>
    <scope>NUCLEOTIDE SEQUENCE [LARGE SCALE GENOMIC DNA]</scope>
    <source>
        <strain evidence="5">cv. HL8</strain>
    </source>
</reference>
<evidence type="ECO:0000313" key="5">
    <source>
        <dbReference type="Proteomes" id="UP000237347"/>
    </source>
</evidence>
<name>A0AAW0JVP4_QUESU</name>
<keyword evidence="2" id="KW-0808">Transferase</keyword>
<keyword evidence="1 4" id="KW-0489">Methyltransferase</keyword>
<gene>
    <name evidence="4" type="ORF">CFP56_027658</name>
</gene>
<dbReference type="GO" id="GO:0032259">
    <property type="term" value="P:methylation"/>
    <property type="evidence" value="ECO:0007669"/>
    <property type="project" value="UniProtKB-KW"/>
</dbReference>
<keyword evidence="3" id="KW-0325">Glycoprotein</keyword>
<dbReference type="Pfam" id="PF03141">
    <property type="entry name" value="Methyltransf_29"/>
    <property type="match status" value="1"/>
</dbReference>
<dbReference type="InterPro" id="IPR004159">
    <property type="entry name" value="Put_SAM_MeTrfase"/>
</dbReference>
<comment type="caution">
    <text evidence="4">The sequence shown here is derived from an EMBL/GenBank/DDBJ whole genome shotgun (WGS) entry which is preliminary data.</text>
</comment>
<dbReference type="GO" id="GO:0008168">
    <property type="term" value="F:methyltransferase activity"/>
    <property type="evidence" value="ECO:0007669"/>
    <property type="project" value="UniProtKB-KW"/>
</dbReference>
<dbReference type="Proteomes" id="UP000237347">
    <property type="component" value="Unassembled WGS sequence"/>
</dbReference>
<evidence type="ECO:0000313" key="4">
    <source>
        <dbReference type="EMBL" id="KAK7831107.1"/>
    </source>
</evidence>
<organism evidence="4 5">
    <name type="scientific">Quercus suber</name>
    <name type="common">Cork oak</name>
    <dbReference type="NCBI Taxonomy" id="58331"/>
    <lineage>
        <taxon>Eukaryota</taxon>
        <taxon>Viridiplantae</taxon>
        <taxon>Streptophyta</taxon>
        <taxon>Embryophyta</taxon>
        <taxon>Tracheophyta</taxon>
        <taxon>Spermatophyta</taxon>
        <taxon>Magnoliopsida</taxon>
        <taxon>eudicotyledons</taxon>
        <taxon>Gunneridae</taxon>
        <taxon>Pentapetalae</taxon>
        <taxon>rosids</taxon>
        <taxon>fabids</taxon>
        <taxon>Fagales</taxon>
        <taxon>Fagaceae</taxon>
        <taxon>Quercus</taxon>
    </lineage>
</organism>
<accession>A0AAW0JVP4</accession>
<proteinExistence type="predicted"/>